<comment type="subcellular location">
    <subcellularLocation>
        <location evidence="1">Membrane</location>
        <topology evidence="1">Multi-pass membrane protein</topology>
    </subcellularLocation>
</comment>
<evidence type="ECO:0000259" key="8">
    <source>
        <dbReference type="Pfam" id="PF20684"/>
    </source>
</evidence>
<evidence type="ECO:0000313" key="9">
    <source>
        <dbReference type="EMBL" id="TPX16354.1"/>
    </source>
</evidence>
<dbReference type="InParanoid" id="A0A507BCG5"/>
<dbReference type="OrthoDB" id="3648173at2759"/>
<organism evidence="9 10">
    <name type="scientific">Thyridium curvatum</name>
    <dbReference type="NCBI Taxonomy" id="1093900"/>
    <lineage>
        <taxon>Eukaryota</taxon>
        <taxon>Fungi</taxon>
        <taxon>Dikarya</taxon>
        <taxon>Ascomycota</taxon>
        <taxon>Pezizomycotina</taxon>
        <taxon>Sordariomycetes</taxon>
        <taxon>Sordariomycetidae</taxon>
        <taxon>Thyridiales</taxon>
        <taxon>Thyridiaceae</taxon>
        <taxon>Thyridium</taxon>
    </lineage>
</organism>
<feature type="transmembrane region" description="Helical" evidence="7">
    <location>
        <begin position="206"/>
        <end position="227"/>
    </location>
</feature>
<feature type="domain" description="Rhodopsin" evidence="8">
    <location>
        <begin position="33"/>
        <end position="272"/>
    </location>
</feature>
<feature type="region of interest" description="Disordered" evidence="6">
    <location>
        <begin position="294"/>
        <end position="314"/>
    </location>
</feature>
<dbReference type="Proteomes" id="UP000319257">
    <property type="component" value="Unassembled WGS sequence"/>
</dbReference>
<evidence type="ECO:0000313" key="10">
    <source>
        <dbReference type="Proteomes" id="UP000319257"/>
    </source>
</evidence>
<dbReference type="InterPro" id="IPR049326">
    <property type="entry name" value="Rhodopsin_dom_fungi"/>
</dbReference>
<dbReference type="GO" id="GO:0016020">
    <property type="term" value="C:membrane"/>
    <property type="evidence" value="ECO:0007669"/>
    <property type="project" value="UniProtKB-SubCell"/>
</dbReference>
<proteinExistence type="inferred from homology"/>
<feature type="transmembrane region" description="Helical" evidence="7">
    <location>
        <begin position="127"/>
        <end position="155"/>
    </location>
</feature>
<dbReference type="PANTHER" id="PTHR33048">
    <property type="entry name" value="PTH11-LIKE INTEGRAL MEMBRANE PROTEIN (AFU_ORTHOLOGUE AFUA_5G11245)"/>
    <property type="match status" value="1"/>
</dbReference>
<feature type="transmembrane region" description="Helical" evidence="7">
    <location>
        <begin position="15"/>
        <end position="37"/>
    </location>
</feature>
<sequence>MDANKVIRTETRGPMVSGIAIGFTVAAFVALLFRFYTRLFMLKNTGNDDWTILAATVLSIIVTISTGYEVKNGMGRHQENVGAEEGIEQLKFLLVSVICYNVGMNVIKISFLFQYRRIFNLKWVQRICFWTMLYVGAWCIVQAILLGLSCLPISFIQPKTAGICLDTLPIWYFSSGMSMLLDIAIFAIPLPAVLKLQLPFKQKIMVLGIFSLGFFEPNSVCVISIYRMFTLKSAVESTDPSWENIGAAIWSSIELNVAIIASCLPTLRPLLAKLLPGAGLSSARNDRSTYMRYGSASAAQRTRDNNTNKKRVTRSISTEELALKEMAPSPGESIPSAYTQISTSRQHDIDWSDKSRIMVTTETSIKR</sequence>
<evidence type="ECO:0000256" key="7">
    <source>
        <dbReference type="SAM" id="Phobius"/>
    </source>
</evidence>
<keyword evidence="4 7" id="KW-0472">Membrane</keyword>
<keyword evidence="10" id="KW-1185">Reference proteome</keyword>
<reference evidence="9 10" key="1">
    <citation type="submission" date="2019-06" db="EMBL/GenBank/DDBJ databases">
        <title>Draft genome sequence of the filamentous fungus Phialemoniopsis curvata isolated from diesel fuel.</title>
        <authorList>
            <person name="Varaljay V.A."/>
            <person name="Lyon W.J."/>
            <person name="Crouch A.L."/>
            <person name="Drake C.E."/>
            <person name="Hollomon J.M."/>
            <person name="Nadeau L.J."/>
            <person name="Nunn H.S."/>
            <person name="Stevenson B.S."/>
            <person name="Bojanowski C.L."/>
            <person name="Crookes-Goodson W.J."/>
        </authorList>
    </citation>
    <scope>NUCLEOTIDE SEQUENCE [LARGE SCALE GENOMIC DNA]</scope>
    <source>
        <strain evidence="9 10">D216</strain>
    </source>
</reference>
<protein>
    <recommendedName>
        <fullName evidence="8">Rhodopsin domain-containing protein</fullName>
    </recommendedName>
</protein>
<dbReference type="PANTHER" id="PTHR33048:SF47">
    <property type="entry name" value="INTEGRAL MEMBRANE PROTEIN-RELATED"/>
    <property type="match status" value="1"/>
</dbReference>
<gene>
    <name evidence="9" type="ORF">E0L32_004003</name>
</gene>
<feature type="transmembrane region" description="Helical" evidence="7">
    <location>
        <begin position="170"/>
        <end position="194"/>
    </location>
</feature>
<evidence type="ECO:0000256" key="6">
    <source>
        <dbReference type="SAM" id="MobiDB-lite"/>
    </source>
</evidence>
<dbReference type="RefSeq" id="XP_030998065.1">
    <property type="nucleotide sequence ID" value="XM_031138366.1"/>
</dbReference>
<evidence type="ECO:0000256" key="1">
    <source>
        <dbReference type="ARBA" id="ARBA00004141"/>
    </source>
</evidence>
<feature type="transmembrane region" description="Helical" evidence="7">
    <location>
        <begin position="49"/>
        <end position="68"/>
    </location>
</feature>
<dbReference type="GeneID" id="41971450"/>
<dbReference type="AlphaFoldDB" id="A0A507BCG5"/>
<keyword evidence="3 7" id="KW-1133">Transmembrane helix</keyword>
<evidence type="ECO:0000256" key="5">
    <source>
        <dbReference type="ARBA" id="ARBA00038359"/>
    </source>
</evidence>
<comment type="caution">
    <text evidence="9">The sequence shown here is derived from an EMBL/GenBank/DDBJ whole genome shotgun (WGS) entry which is preliminary data.</text>
</comment>
<accession>A0A507BCG5</accession>
<dbReference type="EMBL" id="SKBQ01000018">
    <property type="protein sequence ID" value="TPX16354.1"/>
    <property type="molecule type" value="Genomic_DNA"/>
</dbReference>
<name>A0A507BCG5_9PEZI</name>
<evidence type="ECO:0000256" key="2">
    <source>
        <dbReference type="ARBA" id="ARBA00022692"/>
    </source>
</evidence>
<dbReference type="STRING" id="1093900.A0A507BCG5"/>
<evidence type="ECO:0000256" key="4">
    <source>
        <dbReference type="ARBA" id="ARBA00023136"/>
    </source>
</evidence>
<feature type="transmembrane region" description="Helical" evidence="7">
    <location>
        <begin position="92"/>
        <end position="115"/>
    </location>
</feature>
<keyword evidence="2 7" id="KW-0812">Transmembrane</keyword>
<evidence type="ECO:0000256" key="3">
    <source>
        <dbReference type="ARBA" id="ARBA00022989"/>
    </source>
</evidence>
<dbReference type="InterPro" id="IPR052337">
    <property type="entry name" value="SAT4-like"/>
</dbReference>
<comment type="similarity">
    <text evidence="5">Belongs to the SAT4 family.</text>
</comment>
<dbReference type="Pfam" id="PF20684">
    <property type="entry name" value="Fung_rhodopsin"/>
    <property type="match status" value="1"/>
</dbReference>